<name>A0A2P2QKI9_RHIMU</name>
<dbReference type="EMBL" id="GGEC01087022">
    <property type="protein sequence ID" value="MBX67506.1"/>
    <property type="molecule type" value="Transcribed_RNA"/>
</dbReference>
<reference evidence="1" key="1">
    <citation type="submission" date="2018-02" db="EMBL/GenBank/DDBJ databases">
        <title>Rhizophora mucronata_Transcriptome.</title>
        <authorList>
            <person name="Meera S.P."/>
            <person name="Sreeshan A."/>
            <person name="Augustine A."/>
        </authorList>
    </citation>
    <scope>NUCLEOTIDE SEQUENCE</scope>
    <source>
        <tissue evidence="1">Leaf</tissue>
    </source>
</reference>
<evidence type="ECO:0000313" key="1">
    <source>
        <dbReference type="EMBL" id="MBX67506.1"/>
    </source>
</evidence>
<protein>
    <submittedName>
        <fullName evidence="1">Uncharacterized protein</fullName>
    </submittedName>
</protein>
<accession>A0A2P2QKI9</accession>
<organism evidence="1">
    <name type="scientific">Rhizophora mucronata</name>
    <name type="common">Asiatic mangrove</name>
    <dbReference type="NCBI Taxonomy" id="61149"/>
    <lineage>
        <taxon>Eukaryota</taxon>
        <taxon>Viridiplantae</taxon>
        <taxon>Streptophyta</taxon>
        <taxon>Embryophyta</taxon>
        <taxon>Tracheophyta</taxon>
        <taxon>Spermatophyta</taxon>
        <taxon>Magnoliopsida</taxon>
        <taxon>eudicotyledons</taxon>
        <taxon>Gunneridae</taxon>
        <taxon>Pentapetalae</taxon>
        <taxon>rosids</taxon>
        <taxon>fabids</taxon>
        <taxon>Malpighiales</taxon>
        <taxon>Rhizophoraceae</taxon>
        <taxon>Rhizophora</taxon>
    </lineage>
</organism>
<sequence length="19" mass="2250">MIKKQEKTTTAKAKKDIRM</sequence>
<dbReference type="AlphaFoldDB" id="A0A2P2QKI9"/>
<proteinExistence type="predicted"/>